<dbReference type="Proteomes" id="UP000003730">
    <property type="component" value="Unassembled WGS sequence"/>
</dbReference>
<dbReference type="UniPathway" id="UPA00051">
    <property type="reaction ID" value="UER00462"/>
</dbReference>
<feature type="domain" description="Aspartate/glutamate/uridylate kinase" evidence="11">
    <location>
        <begin position="2"/>
        <end position="273"/>
    </location>
</feature>
<evidence type="ECO:0000313" key="14">
    <source>
        <dbReference type="Proteomes" id="UP000003730"/>
    </source>
</evidence>
<protein>
    <recommendedName>
        <fullName evidence="9">Aspartokinase</fullName>
        <ecNumber evidence="9">2.7.2.4</ecNumber>
    </recommendedName>
</protein>
<dbReference type="Pfam" id="PF22468">
    <property type="entry name" value="ACT_9"/>
    <property type="match status" value="1"/>
</dbReference>
<evidence type="ECO:0000256" key="9">
    <source>
        <dbReference type="RuleBase" id="RU003448"/>
    </source>
</evidence>
<reference evidence="13 14" key="1">
    <citation type="journal article" date="2008" name="Int. J. Syst. Evol. Microbiol.">
        <title>Bizionia argentinensis sp. nov., isolated from surface marine water in Antarctica.</title>
        <authorList>
            <person name="Bercovich A."/>
            <person name="Vazquez S.C."/>
            <person name="Yankilevich P."/>
            <person name="Coria S.H."/>
            <person name="Foti M."/>
            <person name="Hernandez E."/>
            <person name="Vidal A."/>
            <person name="Ruberto L."/>
            <person name="Melo C."/>
            <person name="Marenssi S."/>
            <person name="Criscuolo M."/>
            <person name="Memoli M."/>
            <person name="Arguelles M."/>
            <person name="Mac Cormack W.P."/>
        </authorList>
    </citation>
    <scope>NUCLEOTIDE SEQUENCE [LARGE SCALE GENOMIC DNA]</scope>
    <source>
        <strain evidence="13 14">JUB59</strain>
    </source>
</reference>
<evidence type="ECO:0000256" key="4">
    <source>
        <dbReference type="ARBA" id="ARBA00022741"/>
    </source>
</evidence>
<dbReference type="eggNOG" id="COG0527">
    <property type="taxonomic scope" value="Bacteria"/>
</dbReference>
<dbReference type="InterPro" id="IPR005260">
    <property type="entry name" value="Asp_kin_monofn"/>
</dbReference>
<dbReference type="Gene3D" id="3.40.1160.10">
    <property type="entry name" value="Acetylglutamate kinase-like"/>
    <property type="match status" value="1"/>
</dbReference>
<evidence type="ECO:0000256" key="8">
    <source>
        <dbReference type="PIRSR" id="PIRSR000726-1"/>
    </source>
</evidence>
<dbReference type="SUPFAM" id="SSF55021">
    <property type="entry name" value="ACT-like"/>
    <property type="match status" value="2"/>
</dbReference>
<feature type="binding site" evidence="8">
    <location>
        <position position="118"/>
    </location>
    <ligand>
        <name>substrate</name>
    </ligand>
</feature>
<evidence type="ECO:0000313" key="13">
    <source>
        <dbReference type="EMBL" id="EGV43553.1"/>
    </source>
</evidence>
<dbReference type="PIRSF" id="PIRSF000726">
    <property type="entry name" value="Asp_kin"/>
    <property type="match status" value="1"/>
</dbReference>
<comment type="caution">
    <text evidence="13">The sequence shown here is derived from an EMBL/GenBank/DDBJ whole genome shotgun (WGS) entry which is preliminary data.</text>
</comment>
<sequence>MKVIKFGGTSLGTASRMKKVAKLVANENAIVVLSAVSGTTNSLAEIVQSLYKNDRNTAKEAIIELKKHYQEYIGQLFSTEKQLTKAHNLVTSHFNHIDSFTEDLFTIHEEKTILAQGELLSTAMFQLYLEEINIHSALLSALDFMRIDKDLEPDSFYIQYNLTRELSTCESQLYITQGYICRNFFGEIDNLKRGGSDYTAALIGEAIKASEIEIWTDIDGMHNNDPRVVDKTYSIERLSYDEAAELAYFGAKILHPTSVYPAQLSGIPIYLKNTLNPEKVGTIIEKEVGIREFTAVAGKDGITAIKIKSARMLLAYGFLRKIFDIFERYKTPIDVITTSEVAVSLTIDDHTNLNAIHEELRYLGEVSIHKDLSIICVVGNFSHENRGSGNKIFECLKNVPIRMVSYGGSQHNVSVVIETHYKKEAMIALNDGLFSHQ</sequence>
<dbReference type="InterPro" id="IPR045865">
    <property type="entry name" value="ACT-like_dom_sf"/>
</dbReference>
<gene>
    <name evidence="13" type="ORF">BZARG_2858</name>
</gene>
<comment type="pathway">
    <text evidence="10">Amino-acid biosynthesis; L-methionine biosynthesis via de novo pathway; L-homoserine from L-aspartate: step 1/3.</text>
</comment>
<dbReference type="EC" id="2.7.2.4" evidence="9"/>
<evidence type="ECO:0000256" key="1">
    <source>
        <dbReference type="ARBA" id="ARBA00004766"/>
    </source>
</evidence>
<dbReference type="UniPathway" id="UPA00050">
    <property type="reaction ID" value="UER00461"/>
</dbReference>
<comment type="similarity">
    <text evidence="2 9">Belongs to the aspartokinase family.</text>
</comment>
<dbReference type="EMBL" id="AFXZ01000024">
    <property type="protein sequence ID" value="EGV43553.1"/>
    <property type="molecule type" value="Genomic_DNA"/>
</dbReference>
<proteinExistence type="inferred from homology"/>
<dbReference type="GO" id="GO:0005524">
    <property type="term" value="F:ATP binding"/>
    <property type="evidence" value="ECO:0007669"/>
    <property type="project" value="UniProtKB-KW"/>
</dbReference>
<evidence type="ECO:0000256" key="6">
    <source>
        <dbReference type="ARBA" id="ARBA00022840"/>
    </source>
</evidence>
<dbReference type="NCBIfam" id="TIGR00657">
    <property type="entry name" value="asp_kinases"/>
    <property type="match status" value="1"/>
</dbReference>
<evidence type="ECO:0000259" key="12">
    <source>
        <dbReference type="Pfam" id="PF22468"/>
    </source>
</evidence>
<feature type="binding site" evidence="8">
    <location>
        <position position="227"/>
    </location>
    <ligand>
        <name>ATP</name>
        <dbReference type="ChEBI" id="CHEBI:30616"/>
    </ligand>
</feature>
<organism evidence="13 14">
    <name type="scientific">Bizionia argentinensis JUB59</name>
    <dbReference type="NCBI Taxonomy" id="1046627"/>
    <lineage>
        <taxon>Bacteria</taxon>
        <taxon>Pseudomonadati</taxon>
        <taxon>Bacteroidota</taxon>
        <taxon>Flavobacteriia</taxon>
        <taxon>Flavobacteriales</taxon>
        <taxon>Flavobacteriaceae</taxon>
        <taxon>Bizionia</taxon>
    </lineage>
</organism>
<dbReference type="InterPro" id="IPR018042">
    <property type="entry name" value="Aspartate_kinase_CS"/>
</dbReference>
<dbReference type="GO" id="GO:0005829">
    <property type="term" value="C:cytosol"/>
    <property type="evidence" value="ECO:0007669"/>
    <property type="project" value="TreeGrafter"/>
</dbReference>
<evidence type="ECO:0000256" key="10">
    <source>
        <dbReference type="RuleBase" id="RU004249"/>
    </source>
</evidence>
<comment type="catalytic activity">
    <reaction evidence="7 9">
        <text>L-aspartate + ATP = 4-phospho-L-aspartate + ADP</text>
        <dbReference type="Rhea" id="RHEA:23776"/>
        <dbReference type="ChEBI" id="CHEBI:29991"/>
        <dbReference type="ChEBI" id="CHEBI:30616"/>
        <dbReference type="ChEBI" id="CHEBI:57535"/>
        <dbReference type="ChEBI" id="CHEBI:456216"/>
        <dbReference type="EC" id="2.7.2.4"/>
    </reaction>
</comment>
<comment type="pathway">
    <text evidence="1 10">Amino-acid biosynthesis; L-lysine biosynthesis via DAP pathway; (S)-tetrahydrodipicolinate from L-aspartate: step 1/4.</text>
</comment>
<evidence type="ECO:0000256" key="3">
    <source>
        <dbReference type="ARBA" id="ARBA00022679"/>
    </source>
</evidence>
<dbReference type="PROSITE" id="PS00324">
    <property type="entry name" value="ASPARTOKINASE"/>
    <property type="match status" value="1"/>
</dbReference>
<dbReference type="SUPFAM" id="SSF53633">
    <property type="entry name" value="Carbamate kinase-like"/>
    <property type="match status" value="1"/>
</dbReference>
<keyword evidence="6 8" id="KW-0067">ATP-binding</keyword>
<accession>G2EDC6</accession>
<dbReference type="InterPro" id="IPR001048">
    <property type="entry name" value="Asp/Glu/Uridylate_kinase"/>
</dbReference>
<dbReference type="InterPro" id="IPR036393">
    <property type="entry name" value="AceGlu_kinase-like_sf"/>
</dbReference>
<dbReference type="PANTHER" id="PTHR21499:SF59">
    <property type="entry name" value="ASPARTOKINASE"/>
    <property type="match status" value="1"/>
</dbReference>
<feature type="binding site" evidence="8">
    <location>
        <position position="40"/>
    </location>
    <ligand>
        <name>substrate</name>
    </ligand>
</feature>
<feature type="domain" description="Aspartokinase ACT" evidence="12">
    <location>
        <begin position="375"/>
        <end position="431"/>
    </location>
</feature>
<dbReference type="OrthoDB" id="9799110at2"/>
<dbReference type="Pfam" id="PF00696">
    <property type="entry name" value="AA_kinase"/>
    <property type="match status" value="1"/>
</dbReference>
<dbReference type="GO" id="GO:0004072">
    <property type="term" value="F:aspartate kinase activity"/>
    <property type="evidence" value="ECO:0007669"/>
    <property type="project" value="UniProtKB-EC"/>
</dbReference>
<dbReference type="GO" id="GO:0009090">
    <property type="term" value="P:homoserine biosynthetic process"/>
    <property type="evidence" value="ECO:0007669"/>
    <property type="project" value="TreeGrafter"/>
</dbReference>
<dbReference type="UniPathway" id="UPA00034">
    <property type="reaction ID" value="UER00015"/>
</dbReference>
<dbReference type="AlphaFoldDB" id="G2EDC6"/>
<evidence type="ECO:0000256" key="5">
    <source>
        <dbReference type="ARBA" id="ARBA00022777"/>
    </source>
</evidence>
<evidence type="ECO:0000256" key="7">
    <source>
        <dbReference type="ARBA" id="ARBA00047872"/>
    </source>
</evidence>
<keyword evidence="14" id="KW-1185">Reference proteome</keyword>
<dbReference type="PANTHER" id="PTHR21499">
    <property type="entry name" value="ASPARTATE KINASE"/>
    <property type="match status" value="1"/>
</dbReference>
<keyword evidence="4 8" id="KW-0547">Nucleotide-binding</keyword>
<name>G2EDC6_9FLAO</name>
<comment type="pathway">
    <text evidence="10">Amino-acid biosynthesis; L-threonine biosynthesis; L-threonine from L-aspartate: step 1/5.</text>
</comment>
<dbReference type="STRING" id="1046627.BZARG_2858"/>
<dbReference type="GO" id="GO:0009088">
    <property type="term" value="P:threonine biosynthetic process"/>
    <property type="evidence" value="ECO:0007669"/>
    <property type="project" value="UniProtKB-UniPathway"/>
</dbReference>
<dbReference type="RefSeq" id="WP_008636957.1">
    <property type="nucleotide sequence ID" value="NZ_AFXZ01000024.1"/>
</dbReference>
<dbReference type="InterPro" id="IPR054352">
    <property type="entry name" value="ACT_Aspartokinase"/>
</dbReference>
<keyword evidence="3 9" id="KW-0808">Transferase</keyword>
<feature type="binding site" evidence="8">
    <location>
        <begin position="216"/>
        <end position="217"/>
    </location>
    <ligand>
        <name>ATP</name>
        <dbReference type="ChEBI" id="CHEBI:30616"/>
    </ligand>
</feature>
<keyword evidence="5 9" id="KW-0418">Kinase</keyword>
<keyword evidence="10" id="KW-0028">Amino-acid biosynthesis</keyword>
<feature type="binding site" evidence="8">
    <location>
        <begin position="5"/>
        <end position="8"/>
    </location>
    <ligand>
        <name>ATP</name>
        <dbReference type="ChEBI" id="CHEBI:30616"/>
    </ligand>
</feature>
<dbReference type="Gene3D" id="3.30.70.260">
    <property type="match status" value="2"/>
</dbReference>
<evidence type="ECO:0000259" key="11">
    <source>
        <dbReference type="Pfam" id="PF00696"/>
    </source>
</evidence>
<dbReference type="GO" id="GO:0009089">
    <property type="term" value="P:lysine biosynthetic process via diaminopimelate"/>
    <property type="evidence" value="ECO:0007669"/>
    <property type="project" value="UniProtKB-UniPathway"/>
</dbReference>
<dbReference type="PATRIC" id="fig|1046627.3.peg.1525"/>
<dbReference type="InterPro" id="IPR001341">
    <property type="entry name" value="Asp_kinase"/>
</dbReference>
<evidence type="ECO:0000256" key="2">
    <source>
        <dbReference type="ARBA" id="ARBA00010122"/>
    </source>
</evidence>